<proteinExistence type="predicted"/>
<dbReference type="Proteomes" id="UP000198211">
    <property type="component" value="Unassembled WGS sequence"/>
</dbReference>
<dbReference type="AlphaFoldDB" id="A0A225UPM9"/>
<name>A0A225UPM9_9STRA</name>
<sequence length="88" mass="9353">MDHHGTGRSTFLDCFAAQATTTVSRDGNSIKPAEGPACDQARENATGVVTFISKFANGANTIVNDVGYGTVLVKRIMYLNPLEVTGYV</sequence>
<protein>
    <submittedName>
        <fullName evidence="1">Uncharacterized protein</fullName>
    </submittedName>
</protein>
<dbReference type="OrthoDB" id="123000at2759"/>
<gene>
    <name evidence="1" type="ORF">PHMEG_00035126</name>
</gene>
<reference evidence="2" key="1">
    <citation type="submission" date="2017-03" db="EMBL/GenBank/DDBJ databases">
        <title>Phytopthora megakarya and P. palmivora, two closely related causual agents of cacao black pod achieved similar genome size and gene model numbers by different mechanisms.</title>
        <authorList>
            <person name="Ali S."/>
            <person name="Shao J."/>
            <person name="Larry D.J."/>
            <person name="Kronmiller B."/>
            <person name="Shen D."/>
            <person name="Strem M.D."/>
            <person name="Melnick R.L."/>
            <person name="Guiltinan M.J."/>
            <person name="Tyler B.M."/>
            <person name="Meinhardt L.W."/>
            <person name="Bailey B.A."/>
        </authorList>
    </citation>
    <scope>NUCLEOTIDE SEQUENCE [LARGE SCALE GENOMIC DNA]</scope>
    <source>
        <strain evidence="2">zdho120</strain>
    </source>
</reference>
<organism evidence="1 2">
    <name type="scientific">Phytophthora megakarya</name>
    <dbReference type="NCBI Taxonomy" id="4795"/>
    <lineage>
        <taxon>Eukaryota</taxon>
        <taxon>Sar</taxon>
        <taxon>Stramenopiles</taxon>
        <taxon>Oomycota</taxon>
        <taxon>Peronosporomycetes</taxon>
        <taxon>Peronosporales</taxon>
        <taxon>Peronosporaceae</taxon>
        <taxon>Phytophthora</taxon>
    </lineage>
</organism>
<dbReference type="EMBL" id="NBNE01013558">
    <property type="protein sequence ID" value="OWY94995.1"/>
    <property type="molecule type" value="Genomic_DNA"/>
</dbReference>
<comment type="caution">
    <text evidence="1">The sequence shown here is derived from an EMBL/GenBank/DDBJ whole genome shotgun (WGS) entry which is preliminary data.</text>
</comment>
<keyword evidence="2" id="KW-1185">Reference proteome</keyword>
<evidence type="ECO:0000313" key="2">
    <source>
        <dbReference type="Proteomes" id="UP000198211"/>
    </source>
</evidence>
<accession>A0A225UPM9</accession>
<evidence type="ECO:0000313" key="1">
    <source>
        <dbReference type="EMBL" id="OWY94995.1"/>
    </source>
</evidence>